<proteinExistence type="predicted"/>
<accession>A0A1M5WKA5</accession>
<dbReference type="AlphaFoldDB" id="A0A1M5WKA5"/>
<gene>
    <name evidence="1" type="ORF">SAMN05421807_1171</name>
</gene>
<reference evidence="2" key="1">
    <citation type="submission" date="2016-11" db="EMBL/GenBank/DDBJ databases">
        <authorList>
            <person name="Varghese N."/>
            <person name="Submissions S."/>
        </authorList>
    </citation>
    <scope>NUCLEOTIDE SEQUENCE [LARGE SCALE GENOMIC DNA]</scope>
    <source>
        <strain evidence="2">CGMCC 1.6496</strain>
    </source>
</reference>
<evidence type="ECO:0008006" key="3">
    <source>
        <dbReference type="Google" id="ProtNLM"/>
    </source>
</evidence>
<organism evidence="1 2">
    <name type="scientific">Virgibacillus chiguensis</name>
    <dbReference type="NCBI Taxonomy" id="411959"/>
    <lineage>
        <taxon>Bacteria</taxon>
        <taxon>Bacillati</taxon>
        <taxon>Bacillota</taxon>
        <taxon>Bacilli</taxon>
        <taxon>Bacillales</taxon>
        <taxon>Bacillaceae</taxon>
        <taxon>Virgibacillus</taxon>
    </lineage>
</organism>
<dbReference type="Proteomes" id="UP000184079">
    <property type="component" value="Unassembled WGS sequence"/>
</dbReference>
<protein>
    <recommendedName>
        <fullName evidence="3">WYL domain-containing protein</fullName>
    </recommendedName>
</protein>
<dbReference type="OrthoDB" id="2112405at2"/>
<dbReference type="RefSeq" id="WP_073011928.1">
    <property type="nucleotide sequence ID" value="NZ_FQXD01000017.1"/>
</dbReference>
<dbReference type="EMBL" id="FQXD01000017">
    <property type="protein sequence ID" value="SHH87877.1"/>
    <property type="molecule type" value="Genomic_DNA"/>
</dbReference>
<sequence length="71" mass="8420">MLGLFKNSLDNKQKIIIFYMDSNNQVTERYVRVLEIKENSILAYCFYRKQVRTFNIENILSAGKVRKKVVS</sequence>
<evidence type="ECO:0000313" key="1">
    <source>
        <dbReference type="EMBL" id="SHH87877.1"/>
    </source>
</evidence>
<keyword evidence="2" id="KW-1185">Reference proteome</keyword>
<evidence type="ECO:0000313" key="2">
    <source>
        <dbReference type="Proteomes" id="UP000184079"/>
    </source>
</evidence>
<name>A0A1M5WKA5_9BACI</name>